<protein>
    <recommendedName>
        <fullName evidence="12">Fluoride-specific ion channel FluC</fullName>
    </recommendedName>
</protein>
<evidence type="ECO:0000256" key="11">
    <source>
        <dbReference type="ARBA" id="ARBA00035585"/>
    </source>
</evidence>
<evidence type="ECO:0000256" key="4">
    <source>
        <dbReference type="ARBA" id="ARBA00022692"/>
    </source>
</evidence>
<feature type="transmembrane region" description="Helical" evidence="12">
    <location>
        <begin position="74"/>
        <end position="98"/>
    </location>
</feature>
<keyword evidence="12" id="KW-0479">Metal-binding</keyword>
<dbReference type="Proteomes" id="UP000199308">
    <property type="component" value="Unassembled WGS sequence"/>
</dbReference>
<evidence type="ECO:0000256" key="2">
    <source>
        <dbReference type="ARBA" id="ARBA00022475"/>
    </source>
</evidence>
<gene>
    <name evidence="12" type="primary">fluC</name>
    <name evidence="12" type="synonym">crcB</name>
    <name evidence="13" type="ORF">SAMN05660429_01421</name>
</gene>
<comment type="catalytic activity">
    <reaction evidence="11">
        <text>fluoride(in) = fluoride(out)</text>
        <dbReference type="Rhea" id="RHEA:76159"/>
        <dbReference type="ChEBI" id="CHEBI:17051"/>
    </reaction>
    <physiologicalReaction direction="left-to-right" evidence="11">
        <dbReference type="Rhea" id="RHEA:76160"/>
    </physiologicalReaction>
</comment>
<evidence type="ECO:0000256" key="7">
    <source>
        <dbReference type="ARBA" id="ARBA00023065"/>
    </source>
</evidence>
<dbReference type="GO" id="GO:0140114">
    <property type="term" value="P:cellular detoxification of fluoride"/>
    <property type="evidence" value="ECO:0007669"/>
    <property type="project" value="UniProtKB-UniRule"/>
</dbReference>
<keyword evidence="3" id="KW-0997">Cell inner membrane</keyword>
<evidence type="ECO:0000313" key="13">
    <source>
        <dbReference type="EMBL" id="SET28711.1"/>
    </source>
</evidence>
<evidence type="ECO:0000256" key="10">
    <source>
        <dbReference type="ARBA" id="ARBA00035120"/>
    </source>
</evidence>
<evidence type="ECO:0000256" key="8">
    <source>
        <dbReference type="ARBA" id="ARBA00023136"/>
    </source>
</evidence>
<dbReference type="EMBL" id="FOHK01000006">
    <property type="protein sequence ID" value="SET28711.1"/>
    <property type="molecule type" value="Genomic_DNA"/>
</dbReference>
<keyword evidence="8 12" id="KW-0472">Membrane</keyword>
<feature type="binding site" evidence="12">
    <location>
        <position position="82"/>
    </location>
    <ligand>
        <name>Na(+)</name>
        <dbReference type="ChEBI" id="CHEBI:29101"/>
        <note>structural</note>
    </ligand>
</feature>
<feature type="binding site" evidence="12">
    <location>
        <position position="85"/>
    </location>
    <ligand>
        <name>Na(+)</name>
        <dbReference type="ChEBI" id="CHEBI:29101"/>
        <note>structural</note>
    </ligand>
</feature>
<evidence type="ECO:0000256" key="5">
    <source>
        <dbReference type="ARBA" id="ARBA00022989"/>
    </source>
</evidence>
<comment type="similarity">
    <text evidence="10 12">Belongs to the fluoride channel Fluc/FEX (TC 1.A.43) family.</text>
</comment>
<evidence type="ECO:0000256" key="3">
    <source>
        <dbReference type="ARBA" id="ARBA00022519"/>
    </source>
</evidence>
<sequence>MSNAISHWLIYVYVAIGGAAGASLRFFVSEIMLHFFGKGFPFATLTVNITGSLIMGILYGMLEQGIIEPSPTKTLLTIGFLGALTTFSTFSLDTFLLFQEGQTIKAILNVFLNVVLCIGAAAIGLFVVTTR</sequence>
<dbReference type="OrthoDB" id="9806299at2"/>
<keyword evidence="4 12" id="KW-0812">Transmembrane</keyword>
<organism evidence="13 14">
    <name type="scientific">Thalassotalea agarivorans</name>
    <name type="common">Thalassomonas agarivorans</name>
    <dbReference type="NCBI Taxonomy" id="349064"/>
    <lineage>
        <taxon>Bacteria</taxon>
        <taxon>Pseudomonadati</taxon>
        <taxon>Pseudomonadota</taxon>
        <taxon>Gammaproteobacteria</taxon>
        <taxon>Alteromonadales</taxon>
        <taxon>Colwelliaceae</taxon>
        <taxon>Thalassotalea</taxon>
    </lineage>
</organism>
<feature type="transmembrane region" description="Helical" evidence="12">
    <location>
        <begin position="40"/>
        <end position="62"/>
    </location>
</feature>
<keyword evidence="9 12" id="KW-0407">Ion channel</keyword>
<evidence type="ECO:0000256" key="9">
    <source>
        <dbReference type="ARBA" id="ARBA00023303"/>
    </source>
</evidence>
<keyword evidence="5 12" id="KW-1133">Transmembrane helix</keyword>
<dbReference type="NCBIfam" id="TIGR00494">
    <property type="entry name" value="crcB"/>
    <property type="match status" value="1"/>
</dbReference>
<evidence type="ECO:0000256" key="6">
    <source>
        <dbReference type="ARBA" id="ARBA00023053"/>
    </source>
</evidence>
<evidence type="ECO:0000256" key="12">
    <source>
        <dbReference type="HAMAP-Rule" id="MF_00454"/>
    </source>
</evidence>
<dbReference type="HAMAP" id="MF_00454">
    <property type="entry name" value="FluC"/>
    <property type="match status" value="1"/>
</dbReference>
<keyword evidence="14" id="KW-1185">Reference proteome</keyword>
<accession>A0A1I0D8Y5</accession>
<comment type="function">
    <text evidence="12">Fluoride-specific ion channel. Important for reducing fluoride concentration in the cell, thus reducing its toxicity.</text>
</comment>
<proteinExistence type="inferred from homology"/>
<feature type="transmembrane region" description="Helical" evidence="12">
    <location>
        <begin position="110"/>
        <end position="128"/>
    </location>
</feature>
<reference evidence="13 14" key="1">
    <citation type="submission" date="2016-10" db="EMBL/GenBank/DDBJ databases">
        <authorList>
            <person name="de Groot N.N."/>
        </authorList>
    </citation>
    <scope>NUCLEOTIDE SEQUENCE [LARGE SCALE GENOMIC DNA]</scope>
    <source>
        <strain evidence="13 14">DSM 19706</strain>
    </source>
</reference>
<dbReference type="STRING" id="349064.SAMN05660429_01421"/>
<keyword evidence="12" id="KW-0813">Transport</keyword>
<dbReference type="Pfam" id="PF02537">
    <property type="entry name" value="CRCB"/>
    <property type="match status" value="1"/>
</dbReference>
<dbReference type="AlphaFoldDB" id="A0A1I0D8Y5"/>
<feature type="transmembrane region" description="Helical" evidence="12">
    <location>
        <begin position="6"/>
        <end position="28"/>
    </location>
</feature>
<dbReference type="GO" id="GO:0062054">
    <property type="term" value="F:fluoride channel activity"/>
    <property type="evidence" value="ECO:0007669"/>
    <property type="project" value="UniProtKB-UniRule"/>
</dbReference>
<keyword evidence="7 12" id="KW-0406">Ion transport</keyword>
<keyword evidence="2 12" id="KW-1003">Cell membrane</keyword>
<dbReference type="RefSeq" id="WP_093328811.1">
    <property type="nucleotide sequence ID" value="NZ_AP027363.1"/>
</dbReference>
<dbReference type="PANTHER" id="PTHR28259">
    <property type="entry name" value="FLUORIDE EXPORT PROTEIN 1-RELATED"/>
    <property type="match status" value="1"/>
</dbReference>
<comment type="activity regulation">
    <text evidence="12">Na(+) is not transported, but it plays an essential structural role and its presence is essential for fluoride channel function.</text>
</comment>
<evidence type="ECO:0000313" key="14">
    <source>
        <dbReference type="Proteomes" id="UP000199308"/>
    </source>
</evidence>
<name>A0A1I0D8Y5_THASX</name>
<dbReference type="GO" id="GO:0005886">
    <property type="term" value="C:plasma membrane"/>
    <property type="evidence" value="ECO:0007669"/>
    <property type="project" value="UniProtKB-SubCell"/>
</dbReference>
<dbReference type="PANTHER" id="PTHR28259:SF1">
    <property type="entry name" value="FLUORIDE EXPORT PROTEIN 1-RELATED"/>
    <property type="match status" value="1"/>
</dbReference>
<dbReference type="InterPro" id="IPR003691">
    <property type="entry name" value="FluC"/>
</dbReference>
<keyword evidence="6 12" id="KW-0915">Sodium</keyword>
<dbReference type="GO" id="GO:0046872">
    <property type="term" value="F:metal ion binding"/>
    <property type="evidence" value="ECO:0007669"/>
    <property type="project" value="UniProtKB-KW"/>
</dbReference>
<comment type="subcellular location">
    <subcellularLocation>
        <location evidence="1 12">Cell membrane</location>
        <topology evidence="1 12">Multi-pass membrane protein</topology>
    </subcellularLocation>
</comment>
<evidence type="ECO:0000256" key="1">
    <source>
        <dbReference type="ARBA" id="ARBA00004651"/>
    </source>
</evidence>